<protein>
    <submittedName>
        <fullName evidence="1">Uncharacterized protein</fullName>
    </submittedName>
</protein>
<evidence type="ECO:0000313" key="2">
    <source>
        <dbReference type="Proteomes" id="UP001189619"/>
    </source>
</evidence>
<sequence>MTVDPLHLIQIMLAQGSGCKQKSCLCLRMCIGPPFLPGKVGFLHAFVRWGGISGVAGEQRVYPGFAA</sequence>
<keyword evidence="2" id="KW-1185">Reference proteome</keyword>
<dbReference type="AlphaFoldDB" id="A0AA48MA56"/>
<dbReference type="EMBL" id="OY569118">
    <property type="protein sequence ID" value="CAJ1004083.1"/>
    <property type="molecule type" value="Genomic_DNA"/>
</dbReference>
<accession>A0AA48MA56</accession>
<dbReference type="Proteomes" id="UP001189619">
    <property type="component" value="Chromosome"/>
</dbReference>
<reference evidence="1" key="1">
    <citation type="submission" date="2023-07" db="EMBL/GenBank/DDBJ databases">
        <authorList>
            <person name="Ivanov I."/>
            <person name="Teneva D."/>
            <person name="Stoikov I."/>
        </authorList>
    </citation>
    <scope>NUCLEOTIDE SEQUENCE</scope>
    <source>
        <strain evidence="1">4475</strain>
    </source>
</reference>
<evidence type="ECO:0000313" key="1">
    <source>
        <dbReference type="EMBL" id="CAJ1004083.1"/>
    </source>
</evidence>
<organism evidence="1 2">
    <name type="scientific">Brevibacillus aydinogluensis</name>
    <dbReference type="NCBI Taxonomy" id="927786"/>
    <lineage>
        <taxon>Bacteria</taxon>
        <taxon>Bacillati</taxon>
        <taxon>Bacillota</taxon>
        <taxon>Bacilli</taxon>
        <taxon>Bacillales</taxon>
        <taxon>Paenibacillaceae</taxon>
        <taxon>Brevibacillus</taxon>
    </lineage>
</organism>
<gene>
    <name evidence="1" type="ORF">BSPP4475_17370</name>
</gene>
<dbReference type="KEGG" id="bayd:BSPP4475_17370"/>
<name>A0AA48MA56_9BACL</name>
<proteinExistence type="predicted"/>